<dbReference type="AlphaFoldDB" id="E1QF72"/>
<dbReference type="HOGENOM" id="CLU_027935_0_0_7"/>
<evidence type="ECO:0000313" key="10">
    <source>
        <dbReference type="Proteomes" id="UP000009047"/>
    </source>
</evidence>
<dbReference type="KEGG" id="dbr:Deba_0838"/>
<proteinExistence type="inferred from homology"/>
<comment type="cofactor">
    <cofactor evidence="6">
        <name>Mn(2+)</name>
        <dbReference type="ChEBI" id="CHEBI:29035"/>
    </cofactor>
</comment>
<dbReference type="GO" id="GO:0000034">
    <property type="term" value="F:adenine deaminase activity"/>
    <property type="evidence" value="ECO:0007669"/>
    <property type="project" value="UniProtKB-UniRule"/>
</dbReference>
<name>E1QF72_DESB2</name>
<dbReference type="InterPro" id="IPR006680">
    <property type="entry name" value="Amidohydro-rel"/>
</dbReference>
<dbReference type="InterPro" id="IPR026912">
    <property type="entry name" value="Adenine_deam_C"/>
</dbReference>
<dbReference type="InterPro" id="IPR032466">
    <property type="entry name" value="Metal_Hydrolase"/>
</dbReference>
<evidence type="ECO:0000256" key="5">
    <source>
        <dbReference type="ARBA" id="ARBA00047720"/>
    </source>
</evidence>
<organism evidence="9 10">
    <name type="scientific">Desulfarculus baarsii (strain ATCC 33931 / DSM 2075 / LMG 7858 / VKM B-1802 / 2st14)</name>
    <dbReference type="NCBI Taxonomy" id="644282"/>
    <lineage>
        <taxon>Bacteria</taxon>
        <taxon>Pseudomonadati</taxon>
        <taxon>Thermodesulfobacteriota</taxon>
        <taxon>Desulfarculia</taxon>
        <taxon>Desulfarculales</taxon>
        <taxon>Desulfarculaceae</taxon>
        <taxon>Desulfarculus</taxon>
    </lineage>
</organism>
<dbReference type="Pfam" id="PF13382">
    <property type="entry name" value="Adenine_deam_C"/>
    <property type="match status" value="1"/>
</dbReference>
<feature type="domain" description="Adenine deaminase C-terminal" evidence="8">
    <location>
        <begin position="400"/>
        <end position="566"/>
    </location>
</feature>
<evidence type="ECO:0000256" key="1">
    <source>
        <dbReference type="ARBA" id="ARBA00006773"/>
    </source>
</evidence>
<sequence length="574" mass="61041">MSDWQGRMAHLLEAARGDRPAQLLLENCRLVNVFSGQVEQTAVAVDDGVVVGLGEGYEGIERIDLDGAYLSPGFIDGHLHVESSFLSPAQFARAVCPLGTSAVVADPHEIANVMGVEGFSAMIDASEDLPVTFFFNASSCVPASPLQDSGAVLGAAEMSLLARHPRVLGMAELMNFPGTVAGFPDILAKLEAFRGRPIDGHAPLLGGKGLNAYLLAGADSDHECTSLAEAEEKLAKGMWIMIRQGTHAHNMLDLLPLVTPRTERRCLLVCDDRQADTIAQRGHLDDLLRLAVDNGLDAPTAIRLVSLNPARRFGLSRRGAIAPGYVADMVALQDLRDFQVTKVWRAGKLVAENGRCLHPCQTPFSDAARQTMRLPALNEDLLRAPAGGKRARAMALIANQILTDENVVATPQRDGQLVADPERDLALLFIIERHKASGRRGVGLMRGLGIIDGALASSVAHDSHNLVLVGADRPSMLAAARAVAAMGGGLAVAKGGRVLATLALPLAGLMSDAPYEDVAAEISELNMAAAQVCRFRDPFMALSFAALEVIPHLKLTDQGLVDVDAFGHVSLYVD</sequence>
<comment type="catalytic activity">
    <reaction evidence="5 6">
        <text>adenine + H2O + H(+) = hypoxanthine + NH4(+)</text>
        <dbReference type="Rhea" id="RHEA:23688"/>
        <dbReference type="ChEBI" id="CHEBI:15377"/>
        <dbReference type="ChEBI" id="CHEBI:15378"/>
        <dbReference type="ChEBI" id="CHEBI:16708"/>
        <dbReference type="ChEBI" id="CHEBI:17368"/>
        <dbReference type="ChEBI" id="CHEBI:28938"/>
        <dbReference type="EC" id="3.5.4.2"/>
    </reaction>
</comment>
<accession>E1QF72</accession>
<feature type="domain" description="Amidohydrolase-related" evidence="7">
    <location>
        <begin position="69"/>
        <end position="350"/>
    </location>
</feature>
<dbReference type="SUPFAM" id="SSF51556">
    <property type="entry name" value="Metallo-dependent hydrolases"/>
    <property type="match status" value="1"/>
</dbReference>
<dbReference type="CDD" id="cd01295">
    <property type="entry name" value="AdeC"/>
    <property type="match status" value="1"/>
</dbReference>
<dbReference type="RefSeq" id="WP_013257663.1">
    <property type="nucleotide sequence ID" value="NC_014365.1"/>
</dbReference>
<dbReference type="EC" id="3.5.4.2" evidence="2 6"/>
<dbReference type="HAMAP" id="MF_01518">
    <property type="entry name" value="Adenine_deamin"/>
    <property type="match status" value="1"/>
</dbReference>
<dbReference type="PANTHER" id="PTHR11113">
    <property type="entry name" value="N-ACETYLGLUCOSAMINE-6-PHOSPHATE DEACETYLASE"/>
    <property type="match status" value="1"/>
</dbReference>
<dbReference type="OrthoDB" id="9775607at2"/>
<dbReference type="SUPFAM" id="SSF51338">
    <property type="entry name" value="Composite domain of metallo-dependent hydrolases"/>
    <property type="match status" value="1"/>
</dbReference>
<reference evidence="9 10" key="1">
    <citation type="journal article" date="2010" name="Stand. Genomic Sci.">
        <title>Complete genome sequence of Desulfarculus baarsii type strain (2st14).</title>
        <authorList>
            <person name="Sun H."/>
            <person name="Spring S."/>
            <person name="Lapidus A."/>
            <person name="Davenport K."/>
            <person name="Del Rio T.G."/>
            <person name="Tice H."/>
            <person name="Nolan M."/>
            <person name="Copeland A."/>
            <person name="Cheng J.F."/>
            <person name="Lucas S."/>
            <person name="Tapia R."/>
            <person name="Goodwin L."/>
            <person name="Pitluck S."/>
            <person name="Ivanova N."/>
            <person name="Pagani I."/>
            <person name="Mavromatis K."/>
            <person name="Ovchinnikova G."/>
            <person name="Pati A."/>
            <person name="Chen A."/>
            <person name="Palaniappan K."/>
            <person name="Hauser L."/>
            <person name="Chang Y.J."/>
            <person name="Jeffries C.D."/>
            <person name="Detter J.C."/>
            <person name="Han C."/>
            <person name="Rohde M."/>
            <person name="Brambilla E."/>
            <person name="Goker M."/>
            <person name="Woyke T."/>
            <person name="Bristow J."/>
            <person name="Eisen J.A."/>
            <person name="Markowitz V."/>
            <person name="Hugenholtz P."/>
            <person name="Kyrpides N.C."/>
            <person name="Klenk H.P."/>
            <person name="Land M."/>
        </authorList>
    </citation>
    <scope>NUCLEOTIDE SEQUENCE [LARGE SCALE GENOMIC DNA]</scope>
    <source>
        <strain evidence="10">ATCC 33931 / DSM 2075 / LMG 7858 / VKM B-1802 / 2st14</strain>
    </source>
</reference>
<gene>
    <name evidence="6" type="primary">ade</name>
    <name evidence="9" type="ordered locus">Deba_0838</name>
</gene>
<protein>
    <recommendedName>
        <fullName evidence="2 6">Adenine deaminase</fullName>
        <shortName evidence="6">Adenase</shortName>
        <shortName evidence="6">Adenine aminase</shortName>
        <ecNumber evidence="2 6">3.5.4.2</ecNumber>
    </recommendedName>
</protein>
<evidence type="ECO:0000259" key="8">
    <source>
        <dbReference type="Pfam" id="PF13382"/>
    </source>
</evidence>
<dbReference type="Pfam" id="PF01979">
    <property type="entry name" value="Amidohydro_1"/>
    <property type="match status" value="1"/>
</dbReference>
<keyword evidence="4 6" id="KW-0464">Manganese</keyword>
<dbReference type="InterPro" id="IPR006679">
    <property type="entry name" value="Adenine_deam"/>
</dbReference>
<dbReference type="STRING" id="644282.Deba_0838"/>
<dbReference type="PANTHER" id="PTHR11113:SF2">
    <property type="entry name" value="ADENINE DEAMINASE"/>
    <property type="match status" value="1"/>
</dbReference>
<dbReference type="Gene3D" id="3.20.20.140">
    <property type="entry name" value="Metal-dependent hydrolases"/>
    <property type="match status" value="1"/>
</dbReference>
<evidence type="ECO:0000256" key="2">
    <source>
        <dbReference type="ARBA" id="ARBA00012782"/>
    </source>
</evidence>
<keyword evidence="3 6" id="KW-0378">Hydrolase</keyword>
<dbReference type="InterPro" id="IPR011059">
    <property type="entry name" value="Metal-dep_hydrolase_composite"/>
</dbReference>
<evidence type="ECO:0000256" key="6">
    <source>
        <dbReference type="HAMAP-Rule" id="MF_01518"/>
    </source>
</evidence>
<evidence type="ECO:0000256" key="4">
    <source>
        <dbReference type="ARBA" id="ARBA00023211"/>
    </source>
</evidence>
<dbReference type="Proteomes" id="UP000009047">
    <property type="component" value="Chromosome"/>
</dbReference>
<comment type="similarity">
    <text evidence="1 6">Belongs to the metallo-dependent hydrolases superfamily. Adenine deaminase family.</text>
</comment>
<keyword evidence="10" id="KW-1185">Reference proteome</keyword>
<evidence type="ECO:0000259" key="7">
    <source>
        <dbReference type="Pfam" id="PF01979"/>
    </source>
</evidence>
<evidence type="ECO:0000256" key="3">
    <source>
        <dbReference type="ARBA" id="ARBA00022801"/>
    </source>
</evidence>
<dbReference type="EMBL" id="CP002085">
    <property type="protein sequence ID" value="ADK84208.1"/>
    <property type="molecule type" value="Genomic_DNA"/>
</dbReference>
<evidence type="ECO:0000313" key="9">
    <source>
        <dbReference type="EMBL" id="ADK84208.1"/>
    </source>
</evidence>
<dbReference type="GO" id="GO:0006146">
    <property type="term" value="P:adenine catabolic process"/>
    <property type="evidence" value="ECO:0007669"/>
    <property type="project" value="InterPro"/>
</dbReference>
<dbReference type="Gene3D" id="2.30.40.10">
    <property type="entry name" value="Urease, subunit C, domain 1"/>
    <property type="match status" value="1"/>
</dbReference>
<dbReference type="eggNOG" id="COG1001">
    <property type="taxonomic scope" value="Bacteria"/>
</dbReference>
<dbReference type="NCBIfam" id="TIGR01178">
    <property type="entry name" value="ade"/>
    <property type="match status" value="1"/>
</dbReference>